<dbReference type="InterPro" id="IPR055924">
    <property type="entry name" value="DUF7501"/>
</dbReference>
<dbReference type="OrthoDB" id="179461at2157"/>
<dbReference type="EMBL" id="LOPV01000699">
    <property type="protein sequence ID" value="KTG08262.1"/>
    <property type="molecule type" value="Genomic_DNA"/>
</dbReference>
<dbReference type="Proteomes" id="UP000053157">
    <property type="component" value="Unassembled WGS sequence"/>
</dbReference>
<sequence>MSQEVSPSVIAHTWDDPTRCPFCLAELESEGAGFIDHIDESPICQQGFGMWRDAVADDVGGEWSG</sequence>
<evidence type="ECO:0000313" key="2">
    <source>
        <dbReference type="Proteomes" id="UP000053157"/>
    </source>
</evidence>
<comment type="caution">
    <text evidence="1">The sequence shown here is derived from an EMBL/GenBank/DDBJ whole genome shotgun (WGS) entry which is preliminary data.</text>
</comment>
<dbReference type="RefSeq" id="WP_058573688.1">
    <property type="nucleotide sequence ID" value="NZ_LOPV01000699.1"/>
</dbReference>
<gene>
    <name evidence="1" type="ORF">AUR66_04060</name>
</gene>
<proteinExistence type="predicted"/>
<keyword evidence="2" id="KW-1185">Reference proteome</keyword>
<protein>
    <submittedName>
        <fullName evidence="1">Uncharacterized protein</fullName>
    </submittedName>
</protein>
<dbReference type="AlphaFoldDB" id="A0A0W1R4D0"/>
<organism evidence="1 2">
    <name type="scientific">Haloferax profundi</name>
    <dbReference type="NCBI Taxonomy" id="1544718"/>
    <lineage>
        <taxon>Archaea</taxon>
        <taxon>Methanobacteriati</taxon>
        <taxon>Methanobacteriota</taxon>
        <taxon>Stenosarchaea group</taxon>
        <taxon>Halobacteria</taxon>
        <taxon>Halobacteriales</taxon>
        <taxon>Haloferacaceae</taxon>
        <taxon>Haloferax</taxon>
    </lineage>
</organism>
<name>A0A0W1R4D0_9EURY</name>
<evidence type="ECO:0000313" key="1">
    <source>
        <dbReference type="EMBL" id="KTG08262.1"/>
    </source>
</evidence>
<dbReference type="Pfam" id="PF24333">
    <property type="entry name" value="DUF7501"/>
    <property type="match status" value="1"/>
</dbReference>
<accession>A0A0W1R4D0</accession>
<reference evidence="1 2" key="1">
    <citation type="submission" date="2015-12" db="EMBL/GenBank/DDBJ databases">
        <title>Haloferax profundi sp. nov. isolated from the Discovery deep brine-seawater interface in the Red Sea.</title>
        <authorList>
            <person name="Zhang G."/>
            <person name="Stingl U."/>
            <person name="Rashid M."/>
        </authorList>
    </citation>
    <scope>NUCLEOTIDE SEQUENCE [LARGE SCALE GENOMIC DNA]</scope>
    <source>
        <strain evidence="1 2">SB29</strain>
    </source>
</reference>